<keyword evidence="3 8" id="KW-1134">Transmembrane beta strand</keyword>
<protein>
    <submittedName>
        <fullName evidence="11">TonB-dependent receptor</fullName>
    </submittedName>
</protein>
<dbReference type="PANTHER" id="PTHR30069">
    <property type="entry name" value="TONB-DEPENDENT OUTER MEMBRANE RECEPTOR"/>
    <property type="match status" value="1"/>
</dbReference>
<keyword evidence="6 8" id="KW-0472">Membrane</keyword>
<keyword evidence="5 9" id="KW-0732">Signal</keyword>
<dbReference type="Gene3D" id="2.170.130.10">
    <property type="entry name" value="TonB-dependent receptor, plug domain"/>
    <property type="match status" value="1"/>
</dbReference>
<keyword evidence="4 8" id="KW-0812">Transmembrane</keyword>
<proteinExistence type="inferred from homology"/>
<keyword evidence="7 8" id="KW-0998">Cell outer membrane</keyword>
<evidence type="ECO:0000256" key="6">
    <source>
        <dbReference type="ARBA" id="ARBA00023136"/>
    </source>
</evidence>
<dbReference type="Gene3D" id="2.60.40.1120">
    <property type="entry name" value="Carboxypeptidase-like, regulatory domain"/>
    <property type="match status" value="1"/>
</dbReference>
<dbReference type="InterPro" id="IPR037066">
    <property type="entry name" value="Plug_dom_sf"/>
</dbReference>
<dbReference type="InterPro" id="IPR039426">
    <property type="entry name" value="TonB-dep_rcpt-like"/>
</dbReference>
<dbReference type="SUPFAM" id="SSF49464">
    <property type="entry name" value="Carboxypeptidase regulatory domain-like"/>
    <property type="match status" value="1"/>
</dbReference>
<comment type="caution">
    <text evidence="11">The sequence shown here is derived from an EMBL/GenBank/DDBJ whole genome shotgun (WGS) entry which is preliminary data.</text>
</comment>
<evidence type="ECO:0000313" key="12">
    <source>
        <dbReference type="Proteomes" id="UP000600230"/>
    </source>
</evidence>
<keyword evidence="2 8" id="KW-0813">Transport</keyword>
<dbReference type="Gene3D" id="2.40.170.20">
    <property type="entry name" value="TonB-dependent receptor, beta-barrel domain"/>
    <property type="match status" value="1"/>
</dbReference>
<evidence type="ECO:0000256" key="4">
    <source>
        <dbReference type="ARBA" id="ARBA00022692"/>
    </source>
</evidence>
<organism evidence="11 12">
    <name type="scientific">Bacteroides parvus</name>
    <dbReference type="NCBI Taxonomy" id="2763025"/>
    <lineage>
        <taxon>Bacteria</taxon>
        <taxon>Pseudomonadati</taxon>
        <taxon>Bacteroidota</taxon>
        <taxon>Bacteroidia</taxon>
        <taxon>Bacteroidales</taxon>
        <taxon>Bacteroidaceae</taxon>
        <taxon>Bacteroides</taxon>
    </lineage>
</organism>
<dbReference type="Pfam" id="PF13715">
    <property type="entry name" value="CarbopepD_reg_2"/>
    <property type="match status" value="1"/>
</dbReference>
<dbReference type="EMBL" id="JACOOG010000001">
    <property type="protein sequence ID" value="MBC5589802.1"/>
    <property type="molecule type" value="Genomic_DNA"/>
</dbReference>
<dbReference type="InterPro" id="IPR012910">
    <property type="entry name" value="Plug_dom"/>
</dbReference>
<dbReference type="NCBIfam" id="TIGR04056">
    <property type="entry name" value="OMP_RagA_SusC"/>
    <property type="match status" value="1"/>
</dbReference>
<comment type="similarity">
    <text evidence="8">Belongs to the TonB-dependent receptor family.</text>
</comment>
<dbReference type="InterPro" id="IPR023996">
    <property type="entry name" value="TonB-dep_OMP_SusC/RagA"/>
</dbReference>
<dbReference type="Proteomes" id="UP000600230">
    <property type="component" value="Unassembled WGS sequence"/>
</dbReference>
<evidence type="ECO:0000259" key="10">
    <source>
        <dbReference type="Pfam" id="PF07715"/>
    </source>
</evidence>
<dbReference type="PANTHER" id="PTHR30069:SF29">
    <property type="entry name" value="HEMOGLOBIN AND HEMOGLOBIN-HAPTOGLOBIN-BINDING PROTEIN 1-RELATED"/>
    <property type="match status" value="1"/>
</dbReference>
<evidence type="ECO:0000256" key="5">
    <source>
        <dbReference type="ARBA" id="ARBA00022729"/>
    </source>
</evidence>
<dbReference type="RefSeq" id="WP_186905385.1">
    <property type="nucleotide sequence ID" value="NZ_JACOOG010000001.1"/>
</dbReference>
<dbReference type="SUPFAM" id="SSF56935">
    <property type="entry name" value="Porins"/>
    <property type="match status" value="1"/>
</dbReference>
<evidence type="ECO:0000256" key="7">
    <source>
        <dbReference type="ARBA" id="ARBA00023237"/>
    </source>
</evidence>
<evidence type="ECO:0000256" key="8">
    <source>
        <dbReference type="PROSITE-ProRule" id="PRU01360"/>
    </source>
</evidence>
<name>A0ABR7BWS7_9BACE</name>
<evidence type="ECO:0000256" key="9">
    <source>
        <dbReference type="SAM" id="SignalP"/>
    </source>
</evidence>
<feature type="domain" description="TonB-dependent receptor plug" evidence="10">
    <location>
        <begin position="147"/>
        <end position="248"/>
    </location>
</feature>
<accession>A0ABR7BWS7</accession>
<gene>
    <name evidence="11" type="ORF">H8S53_00705</name>
</gene>
<dbReference type="InterPro" id="IPR023997">
    <property type="entry name" value="TonB-dep_OMP_SusC/RagA_CS"/>
</dbReference>
<evidence type="ECO:0000256" key="2">
    <source>
        <dbReference type="ARBA" id="ARBA00022448"/>
    </source>
</evidence>
<comment type="subcellular location">
    <subcellularLocation>
        <location evidence="1 8">Cell outer membrane</location>
        <topology evidence="1 8">Multi-pass membrane protein</topology>
    </subcellularLocation>
</comment>
<evidence type="ECO:0000313" key="11">
    <source>
        <dbReference type="EMBL" id="MBC5589802.1"/>
    </source>
</evidence>
<dbReference type="InterPro" id="IPR036942">
    <property type="entry name" value="Beta-barrel_TonB_sf"/>
</dbReference>
<evidence type="ECO:0000256" key="3">
    <source>
        <dbReference type="ARBA" id="ARBA00022452"/>
    </source>
</evidence>
<feature type="chain" id="PRO_5046817819" evidence="9">
    <location>
        <begin position="37"/>
        <end position="1067"/>
    </location>
</feature>
<evidence type="ECO:0000256" key="1">
    <source>
        <dbReference type="ARBA" id="ARBA00004571"/>
    </source>
</evidence>
<dbReference type="InterPro" id="IPR008969">
    <property type="entry name" value="CarboxyPept-like_regulatory"/>
</dbReference>
<dbReference type="PROSITE" id="PS52016">
    <property type="entry name" value="TONB_DEPENDENT_REC_3"/>
    <property type="match status" value="1"/>
</dbReference>
<feature type="signal peptide" evidence="9">
    <location>
        <begin position="1"/>
        <end position="36"/>
    </location>
</feature>
<reference evidence="11 12" key="1">
    <citation type="submission" date="2020-08" db="EMBL/GenBank/DDBJ databases">
        <title>Genome public.</title>
        <authorList>
            <person name="Liu C."/>
            <person name="Sun Q."/>
        </authorList>
    </citation>
    <scope>NUCLEOTIDE SEQUENCE [LARGE SCALE GENOMIC DNA]</scope>
    <source>
        <strain evidence="11 12">NSJ-21</strain>
    </source>
</reference>
<sequence length="1067" mass="120724">MSRKEHLVYLASSRRMWNISLCMAAFSFLPSTFVYATADNPSEEIVLAMNLVQQQRTVKGVVVDVNGEPIIGANVKAVGSTTGTITDVNGEFSLTVATDATLEISFIGYKAQKVTVGASNKVTVTLKEDTEVLDEVVITGFGMAQKKATLTGAVSSVRSEDIARSSAVTAGGALVGKIAGVNTRQQDGRPGAETALQIRNMGTPLFVIDGVISDSGQFSQMDFNDIESVSVLKDASTALYGVRAANGVVVVTTKKGVRNSKNTVSVNAYYGWQKNSKFISPAGVKDYVHAYTTAETFSGRTGGDRRYNKEEYDKWMAGTERNYQGWNWSDYIWVSAPQYYVNTSFSGGTDKANYYVAVSHINQDATIRNYGGFRRTNAQMNIEMNVNERLKVGASMNGRIEDRRHPGVPGADDTWLPRFATMKNQPTKRPFANDNPNYPQKVSDQAETNFAILNYETTGKVSDVWRVIQLNGTAEYEILKGLKFKGMLGYYYAYNELDNQEYTYELYGYDENSDSYYVTDRMANPYRERNREKVEDQFSNFQLNFDRKFGDHSIVAVAGFEASQRKRPRMWLHSTPVSNSMDLIRLKELVEFNDDGDRTEARMGYLGRINYNYADRYLIELIGRWDGSWKFRPGHRWGFFPSASLGWRVSEENFWKESKIGNIVTNFKLRGSYGEVGDDAVADYSAFDFLPGYNYNSGGAVLDGNWVVGTSTRGLPNQTLSWMTSKILDLGIDLGFFNNRLNVQLDYFRRIREGISESRYDVLIPSEVGFGLPKENLRSDMHRGFDASIGWTDHINDFNYSVGANVTYSRFWDWEQYKPRFSNSWDEYRNSIWHRVGYVNWGYEAVGRFNSWEEIANYPIDNDRKGNRTVVPGDIKYKDQNNDGVINYLDERPIGYRVDSTPTLNFGINLAASWKGFDLAMDWTGSGMTSWQQCYETARPFQNDGNSPDEVLKDAWHLSDIWDANSELIPGKYPMLRLNSDETSAYDKSTFWLHNVRYIKLRNLEFGYTLPKNWLGRSGISNLRVFVSGTNLLTLSNLSVMDPECVSDNGLDYPPMRVINLGVNLKF</sequence>
<dbReference type="NCBIfam" id="TIGR04057">
    <property type="entry name" value="SusC_RagA_signa"/>
    <property type="match status" value="1"/>
</dbReference>
<keyword evidence="11" id="KW-0675">Receptor</keyword>
<keyword evidence="12" id="KW-1185">Reference proteome</keyword>
<dbReference type="Pfam" id="PF07715">
    <property type="entry name" value="Plug"/>
    <property type="match status" value="1"/>
</dbReference>